<dbReference type="InterPro" id="IPR036640">
    <property type="entry name" value="ABC1_TM_sf"/>
</dbReference>
<evidence type="ECO:0008006" key="16">
    <source>
        <dbReference type="Google" id="ProtNLM"/>
    </source>
</evidence>
<dbReference type="InterPro" id="IPR003439">
    <property type="entry name" value="ABC_transporter-like_ATP-bd"/>
</dbReference>
<reference evidence="14 15" key="1">
    <citation type="journal article" date="2018" name="Elife">
        <title>Firefly genomes illuminate parallel origins of bioluminescence in beetles.</title>
        <authorList>
            <person name="Fallon T.R."/>
            <person name="Lower S.E."/>
            <person name="Chang C.H."/>
            <person name="Bessho-Uehara M."/>
            <person name="Martin G.J."/>
            <person name="Bewick A.J."/>
            <person name="Behringer M."/>
            <person name="Debat H.J."/>
            <person name="Wong I."/>
            <person name="Day J.C."/>
            <person name="Suvorov A."/>
            <person name="Silva C.J."/>
            <person name="Stanger-Hall K.F."/>
            <person name="Hall D.W."/>
            <person name="Schmitz R.J."/>
            <person name="Nelson D.R."/>
            <person name="Lewis S.M."/>
            <person name="Shigenobu S."/>
            <person name="Bybee S.M."/>
            <person name="Larracuente A.M."/>
            <person name="Oba Y."/>
            <person name="Weng J.K."/>
        </authorList>
    </citation>
    <scope>NUCLEOTIDE SEQUENCE [LARGE SCALE GENOMIC DNA]</scope>
    <source>
        <strain evidence="14">1611_PpyrPB1</strain>
        <tissue evidence="14">Whole body</tissue>
    </source>
</reference>
<evidence type="ECO:0000256" key="7">
    <source>
        <dbReference type="ARBA" id="ARBA00022989"/>
    </source>
</evidence>
<dbReference type="Proteomes" id="UP000327044">
    <property type="component" value="Unassembled WGS sequence"/>
</dbReference>
<dbReference type="FunFam" id="3.40.50.300:FF:000163">
    <property type="entry name" value="Multidrug resistance-associated protein member 4"/>
    <property type="match status" value="1"/>
</dbReference>
<dbReference type="Pfam" id="PF00664">
    <property type="entry name" value="ABC_membrane"/>
    <property type="match status" value="2"/>
</dbReference>
<protein>
    <recommendedName>
        <fullName evidence="16">Multidrug resistance-associated protein lethal(2)03659</fullName>
    </recommendedName>
</protein>
<dbReference type="InterPro" id="IPR050173">
    <property type="entry name" value="ABC_transporter_C-like"/>
</dbReference>
<feature type="domain" description="ABC transporter" evidence="12">
    <location>
        <begin position="1114"/>
        <end position="1346"/>
    </location>
</feature>
<evidence type="ECO:0000256" key="3">
    <source>
        <dbReference type="ARBA" id="ARBA00022692"/>
    </source>
</evidence>
<evidence type="ECO:0000256" key="11">
    <source>
        <dbReference type="SAM" id="SignalP"/>
    </source>
</evidence>
<proteinExistence type="predicted"/>
<feature type="transmembrane region" description="Helical" evidence="10">
    <location>
        <begin position="838"/>
        <end position="859"/>
    </location>
</feature>
<dbReference type="GO" id="GO:0005524">
    <property type="term" value="F:ATP binding"/>
    <property type="evidence" value="ECO:0007669"/>
    <property type="project" value="UniProtKB-KW"/>
</dbReference>
<feature type="transmembrane region" description="Helical" evidence="10">
    <location>
        <begin position="797"/>
        <end position="817"/>
    </location>
</feature>
<evidence type="ECO:0000313" key="14">
    <source>
        <dbReference type="EMBL" id="KAB0792809.1"/>
    </source>
</evidence>
<feature type="transmembrane region" description="Helical" evidence="10">
    <location>
        <begin position="1023"/>
        <end position="1043"/>
    </location>
</feature>
<dbReference type="Pfam" id="PF00005">
    <property type="entry name" value="ABC_tran"/>
    <property type="match status" value="2"/>
</dbReference>
<feature type="transmembrane region" description="Helical" evidence="10">
    <location>
        <begin position="424"/>
        <end position="445"/>
    </location>
</feature>
<dbReference type="InParanoid" id="A0A5N4A6C0"/>
<evidence type="ECO:0000256" key="6">
    <source>
        <dbReference type="ARBA" id="ARBA00022840"/>
    </source>
</evidence>
<dbReference type="PANTHER" id="PTHR24223:SF448">
    <property type="entry name" value="FI20146P1-RELATED"/>
    <property type="match status" value="1"/>
</dbReference>
<feature type="signal peptide" evidence="11">
    <location>
        <begin position="1"/>
        <end position="17"/>
    </location>
</feature>
<dbReference type="PANTHER" id="PTHR24223">
    <property type="entry name" value="ATP-BINDING CASSETTE SUB-FAMILY C"/>
    <property type="match status" value="1"/>
</dbReference>
<evidence type="ECO:0000256" key="2">
    <source>
        <dbReference type="ARBA" id="ARBA00022448"/>
    </source>
</evidence>
<feature type="transmembrane region" description="Helical" evidence="10">
    <location>
        <begin position="920"/>
        <end position="953"/>
    </location>
</feature>
<dbReference type="CDD" id="cd18580">
    <property type="entry name" value="ABC_6TM_ABCC_D2"/>
    <property type="match status" value="1"/>
</dbReference>
<dbReference type="SUPFAM" id="SSF90123">
    <property type="entry name" value="ABC transporter transmembrane region"/>
    <property type="match status" value="2"/>
</dbReference>
<feature type="region of interest" description="Disordered" evidence="9">
    <location>
        <begin position="315"/>
        <end position="342"/>
    </location>
</feature>
<evidence type="ECO:0000256" key="8">
    <source>
        <dbReference type="ARBA" id="ARBA00023136"/>
    </source>
</evidence>
<keyword evidence="3 10" id="KW-0812">Transmembrane</keyword>
<organism evidence="14 15">
    <name type="scientific">Photinus pyralis</name>
    <name type="common">Common eastern firefly</name>
    <name type="synonym">Lampyris pyralis</name>
    <dbReference type="NCBI Taxonomy" id="7054"/>
    <lineage>
        <taxon>Eukaryota</taxon>
        <taxon>Metazoa</taxon>
        <taxon>Ecdysozoa</taxon>
        <taxon>Arthropoda</taxon>
        <taxon>Hexapoda</taxon>
        <taxon>Insecta</taxon>
        <taxon>Pterygota</taxon>
        <taxon>Neoptera</taxon>
        <taxon>Endopterygota</taxon>
        <taxon>Coleoptera</taxon>
        <taxon>Polyphaga</taxon>
        <taxon>Elateriformia</taxon>
        <taxon>Elateroidea</taxon>
        <taxon>Lampyridae</taxon>
        <taxon>Lampyrinae</taxon>
        <taxon>Photinus</taxon>
    </lineage>
</organism>
<keyword evidence="2" id="KW-0813">Transport</keyword>
<dbReference type="InterPro" id="IPR011527">
    <property type="entry name" value="ABC1_TM_dom"/>
</dbReference>
<feature type="domain" description="ABC transmembrane type-1" evidence="13">
    <location>
        <begin position="797"/>
        <end position="1079"/>
    </location>
</feature>
<sequence length="1359" mass="149888">MAFKILLFAVFVSFASAGVLAPVPAIVKLTVAAHPPVVSVVSPAITKTVVSPGSYSSSYRSDIITPRVKYVETPGVSITVPQTAVVATHVHHAVPVVQAVAVTRVEKVVPVFPTVSVSKVVPVVPTLTKIVHAHPAPLIVAPTVTKTVAIKSAYVAPIPLTHGLSFIIMADKKLKGLIAQRDSAVDRLAQIKIVADKAVLDARYHIQLKIRVQTLEAIVADFNTHHANVLNIVAQGDEDDLAIQQEIRQRFDDNFYAIQAICAELNENADQITHRPTPSHVKLPKLELKKFNGTIRNWTTRRCEKCSRPHHTLLHHDYPESTQPHLNETQELPPTSEEPSHPVALANTKQYNEGHLLGTISKRLRSKILTKTDERVRVTKEIIYGIQVLKMYKWEGYFSNLVSECRRFEIRFTRISSYVKGMCASFQLFVLRTSVFATILAFVLLGNDITAAKAFQLVSFYAILRAPIVSFLPKAIYVIMESVIPLERLSEFLRCDETQKDSHARSDESGDAIILRNVFVQKASTNLLSDINVSIGRGRLVVIVGPVGCGKTSLAHAILNEMSLSSGSITVSGSVSYASQEPWIFTSTVRQNIIFGNKIDKQRYDNVVKACALSRDLKLFPHHDQTIVGEHGASLSGGQKARIGLARAVYRNADIYILDDPLSAVDSRVGKSIFHDCFKSLLKDKTVVLITHQVQYLKAADDIIVLNNGTVTAQGSFSDLVSQNVDFDVILCNGDGEMITECETNPQKVRTTSTGSLVSKQVDAPDTTDEQTTSGAVASSVYKTYFSAGSHWSTSCFVIALFVIAQVLASGSDYFIAYWCVVNLNQVQTSSVSMPINIFIYIYTTIIFGVIVFVIAAMVTLHSLCMESSTGLHNAMFTSVLGSPLKFFHLNHSGRILNRFSKDLQTIDEELPLMMHETVLMGLMTTGAIVLIAVVNYVSLIPAAIAIVMLYYLRKFYLATSRKLKRIEATTRSPVLGYVNATIEGLSTIRAFNAEQVVLNEFNYHQDLNSSASYMFISTSRAFGYWTDLSCTMFNTCAIFLLLITGNNFGGNIGLTITQSLGLTGILQFVIRQYAEMENAMTSVERVLEYGALEQEPEDHCITPPPNWPEHGKIVFDSISLRYSRELLILNDINLVIKPREKVGIVGRTGAGKSSIINAMFRLSEFSGSITIDGIDTKTVPLCDLRSKISIIPQQPTIFSGSLRNNLDPLDEYSDAILWTALENVELKDTVSNLPFGLNSVITEGGLSFSIGQRQLMCLARAMLRNNKILVLDEATANVDPKTDLLIQTAVRKNFSNCTVLTIAHRLDTVIDSDKILVIDGGKVVEFDHPHVLLQDCDGVFYAMVNQTDRRNVCENESC</sequence>
<feature type="transmembrane region" description="Helical" evidence="10">
    <location>
        <begin position="457"/>
        <end position="480"/>
    </location>
</feature>
<dbReference type="PROSITE" id="PS50893">
    <property type="entry name" value="ABC_TRANSPORTER_2"/>
    <property type="match status" value="2"/>
</dbReference>
<keyword evidence="5" id="KW-0547">Nucleotide-binding</keyword>
<evidence type="ECO:0000259" key="13">
    <source>
        <dbReference type="PROSITE" id="PS50929"/>
    </source>
</evidence>
<dbReference type="FunFam" id="3.40.50.300:FF:000973">
    <property type="entry name" value="Multidrug resistance-associated protein 4"/>
    <property type="match status" value="1"/>
</dbReference>
<evidence type="ECO:0000256" key="1">
    <source>
        <dbReference type="ARBA" id="ARBA00004141"/>
    </source>
</evidence>
<dbReference type="PROSITE" id="PS00211">
    <property type="entry name" value="ABC_TRANSPORTER_1"/>
    <property type="match status" value="1"/>
</dbReference>
<dbReference type="CDD" id="cd03244">
    <property type="entry name" value="ABCC_MRP_domain2"/>
    <property type="match status" value="1"/>
</dbReference>
<keyword evidence="6" id="KW-0067">ATP-binding</keyword>
<dbReference type="GO" id="GO:0016020">
    <property type="term" value="C:membrane"/>
    <property type="evidence" value="ECO:0007669"/>
    <property type="project" value="UniProtKB-SubCell"/>
</dbReference>
<keyword evidence="4" id="KW-0677">Repeat</keyword>
<evidence type="ECO:0000256" key="9">
    <source>
        <dbReference type="SAM" id="MobiDB-lite"/>
    </source>
</evidence>
<dbReference type="SMART" id="SM00382">
    <property type="entry name" value="AAA"/>
    <property type="match status" value="2"/>
</dbReference>
<feature type="domain" description="ABC transmembrane type-1" evidence="13">
    <location>
        <begin position="356"/>
        <end position="480"/>
    </location>
</feature>
<dbReference type="FunFam" id="1.20.1560.10:FF:000014">
    <property type="entry name" value="Multidrug resistance-associated protein member 4"/>
    <property type="match status" value="1"/>
</dbReference>
<dbReference type="GO" id="GO:0140359">
    <property type="term" value="F:ABC-type transporter activity"/>
    <property type="evidence" value="ECO:0007669"/>
    <property type="project" value="InterPro"/>
</dbReference>
<dbReference type="InterPro" id="IPR017871">
    <property type="entry name" value="ABC_transporter-like_CS"/>
</dbReference>
<feature type="domain" description="ABC transporter" evidence="12">
    <location>
        <begin position="513"/>
        <end position="733"/>
    </location>
</feature>
<dbReference type="Gene3D" id="1.20.1560.10">
    <property type="entry name" value="ABC transporter type 1, transmembrane domain"/>
    <property type="match status" value="2"/>
</dbReference>
<keyword evidence="8 10" id="KW-0472">Membrane</keyword>
<evidence type="ECO:0000313" key="15">
    <source>
        <dbReference type="Proteomes" id="UP000327044"/>
    </source>
</evidence>
<gene>
    <name evidence="14" type="ORF">PPYR_14768</name>
</gene>
<dbReference type="InterPro" id="IPR044726">
    <property type="entry name" value="ABCC_6TM_D2"/>
</dbReference>
<keyword evidence="11" id="KW-0732">Signal</keyword>
<evidence type="ECO:0000259" key="12">
    <source>
        <dbReference type="PROSITE" id="PS50893"/>
    </source>
</evidence>
<name>A0A5N4A6C0_PHOPY</name>
<feature type="transmembrane region" description="Helical" evidence="10">
    <location>
        <begin position="1049"/>
        <end position="1071"/>
    </location>
</feature>
<dbReference type="CDD" id="cd03250">
    <property type="entry name" value="ABCC_MRP_domain1"/>
    <property type="match status" value="1"/>
</dbReference>
<dbReference type="InterPro" id="IPR027417">
    <property type="entry name" value="P-loop_NTPase"/>
</dbReference>
<dbReference type="SUPFAM" id="SSF52540">
    <property type="entry name" value="P-loop containing nucleoside triphosphate hydrolases"/>
    <property type="match status" value="2"/>
</dbReference>
<comment type="subcellular location">
    <subcellularLocation>
        <location evidence="1">Membrane</location>
        <topology evidence="1">Multi-pass membrane protein</topology>
    </subcellularLocation>
</comment>
<evidence type="ECO:0000256" key="4">
    <source>
        <dbReference type="ARBA" id="ARBA00022737"/>
    </source>
</evidence>
<feature type="compositionally biased region" description="Polar residues" evidence="9">
    <location>
        <begin position="320"/>
        <end position="333"/>
    </location>
</feature>
<dbReference type="EMBL" id="VVIM01000010">
    <property type="protein sequence ID" value="KAB0792809.1"/>
    <property type="molecule type" value="Genomic_DNA"/>
</dbReference>
<feature type="chain" id="PRO_5024458338" description="Multidrug resistance-associated protein lethal(2)03659" evidence="11">
    <location>
        <begin position="18"/>
        <end position="1359"/>
    </location>
</feature>
<keyword evidence="15" id="KW-1185">Reference proteome</keyword>
<comment type="caution">
    <text evidence="14">The sequence shown here is derived from an EMBL/GenBank/DDBJ whole genome shotgun (WGS) entry which is preliminary data.</text>
</comment>
<dbReference type="GO" id="GO:0016887">
    <property type="term" value="F:ATP hydrolysis activity"/>
    <property type="evidence" value="ECO:0007669"/>
    <property type="project" value="InterPro"/>
</dbReference>
<dbReference type="PROSITE" id="PS50929">
    <property type="entry name" value="ABC_TM1F"/>
    <property type="match status" value="2"/>
</dbReference>
<keyword evidence="7 10" id="KW-1133">Transmembrane helix</keyword>
<evidence type="ECO:0000256" key="5">
    <source>
        <dbReference type="ARBA" id="ARBA00022741"/>
    </source>
</evidence>
<evidence type="ECO:0000256" key="10">
    <source>
        <dbReference type="SAM" id="Phobius"/>
    </source>
</evidence>
<dbReference type="Gene3D" id="3.40.50.300">
    <property type="entry name" value="P-loop containing nucleotide triphosphate hydrolases"/>
    <property type="match status" value="2"/>
</dbReference>
<dbReference type="InterPro" id="IPR003593">
    <property type="entry name" value="AAA+_ATPase"/>
</dbReference>
<accession>A0A5N4A6C0</accession>